<dbReference type="EMBL" id="MT259468">
    <property type="protein sequence ID" value="QIW89971.1"/>
    <property type="molecule type" value="Genomic_DNA"/>
</dbReference>
<dbReference type="GO" id="GO:0098015">
    <property type="term" value="C:virus tail"/>
    <property type="evidence" value="ECO:0007669"/>
    <property type="project" value="UniProtKB-KW"/>
</dbReference>
<keyword evidence="4" id="KW-1185">Reference proteome</keyword>
<proteinExistence type="predicted"/>
<evidence type="ECO:0000256" key="1">
    <source>
        <dbReference type="ARBA" id="ARBA00004328"/>
    </source>
</evidence>
<protein>
    <submittedName>
        <fullName evidence="3">Uncharacterized protein</fullName>
    </submittedName>
</protein>
<dbReference type="InterPro" id="IPR006626">
    <property type="entry name" value="PbH1"/>
</dbReference>
<dbReference type="SMART" id="SM00710">
    <property type="entry name" value="PbH1"/>
    <property type="match status" value="4"/>
</dbReference>
<dbReference type="Gene3D" id="2.10.10.80">
    <property type="match status" value="1"/>
</dbReference>
<dbReference type="InterPro" id="IPR011050">
    <property type="entry name" value="Pectin_lyase_fold/virulence"/>
</dbReference>
<evidence type="ECO:0000313" key="4">
    <source>
        <dbReference type="Proteomes" id="UP000503286"/>
    </source>
</evidence>
<name>A0A6H0X6N1_9CAUD</name>
<evidence type="ECO:0000313" key="3">
    <source>
        <dbReference type="EMBL" id="QIW89971.1"/>
    </source>
</evidence>
<organism evidence="3 4">
    <name type="scientific">Aeromonas phage PS</name>
    <dbReference type="NCBI Taxonomy" id="2723762"/>
    <lineage>
        <taxon>Viruses</taxon>
        <taxon>Duplodnaviria</taxon>
        <taxon>Heunggongvirae</taxon>
        <taxon>Uroviricota</taxon>
        <taxon>Caudoviricetes</taxon>
        <taxon>Autographivirales</taxon>
        <taxon>Autoscriptoviridae</taxon>
        <taxon>Savitribaivirus</taxon>
        <taxon>Savitribaivirus PS</taxon>
    </lineage>
</organism>
<dbReference type="GO" id="GO:0098996">
    <property type="term" value="P:symbiont entry into host cell via disruption of host cell glycocalyx"/>
    <property type="evidence" value="ECO:0007669"/>
    <property type="project" value="UniProtKB-KW"/>
</dbReference>
<accession>A0A6H0X6N1</accession>
<keyword evidence="2" id="KW-0946">Virion</keyword>
<evidence type="ECO:0000256" key="2">
    <source>
        <dbReference type="ARBA" id="ARBA00022844"/>
    </source>
</evidence>
<dbReference type="Proteomes" id="UP000503286">
    <property type="component" value="Segment"/>
</dbReference>
<dbReference type="InterPro" id="IPR012334">
    <property type="entry name" value="Pectin_lyas_fold"/>
</dbReference>
<reference evidence="3" key="1">
    <citation type="submission" date="2020-03" db="EMBL/GenBank/DDBJ databases">
        <title>Complete genome sequence of Aeromonas phage PS.</title>
        <authorList>
            <person name="Tagunde S.N."/>
            <person name="Newase S.K."/>
            <person name="Nagar V."/>
            <person name="Kapadnis B.P."/>
            <person name="Pandit S.V."/>
        </authorList>
    </citation>
    <scope>NUCLEOTIDE SEQUENCE</scope>
</reference>
<dbReference type="GO" id="GO:0098994">
    <property type="term" value="P:symbiont entry into host cell via disruption of host cell envelope"/>
    <property type="evidence" value="ECO:0007669"/>
    <property type="project" value="UniProtKB-KW"/>
</dbReference>
<dbReference type="SUPFAM" id="SSF51126">
    <property type="entry name" value="Pectin lyase-like"/>
    <property type="match status" value="1"/>
</dbReference>
<sequence>MAVQYSIQRMVSDGTLSTVVLGIPYLQRNDIYIRIAGVETPQSGAPSGYTWSFVDNSTLRILPVVPVEVEVTVYRRTDFDSMYNVYSQNAQFDESTIDENNQQLLYIAQEYFEQGIPGASIEALEYVRATDDGYYYRFKLTDGSYTPEFLVPSSPDTKLANRAMWTRFAAESGYVLAAGDFETGGVLLNSTQVLLDESTQGIYSWSGAYPVGGYVVAPGIDPTAVGSGYVPRTDVVLRDQLLDGPLTQMLSGRFALRDMVSVLDFDGVIGNGIHDDTVGFKAASDYLVSIGGGILLVPKPSVKYMVGDLVMRCSMVGIGKPTIQNTNTANLTKGIRYTGVTPHIGDLLVQGITFDGGVSADPADWASGYDSFTGNFGLYIAYSPSRVTVRDCNFSNAHWSGLRIEECNGVLIENCHTRRTRGNFGDGYYCVGSRNVKCVNSSAYDFTRIGFVSDLGCSDITVDNFDAEYGHHQSTNYGGSEYNRPVWLENTQNGKILNSNSKNTEGGSFTIAFGIETPVAGNRATGLISNCTSYNSGILGVVTSPFGVAGDIRVEQTRVYGCHTPFQTSGEVAAGVSTIVYDKCHGEASGADASSVFGFNTGASGHVAVIVKDCTGKLLDHSLVDSTSNNVADFGGYTGMIGSLTIDNYQNVNNYGVIKLTQISNMYLEVNIKNSKFHWFYCPVVMRSNVNIENASFSKFRASYQIAANEAWPDLTMNNVTFIGLAQIGSLRVRGNCKVVGNAAQIVCDFNTPNTSILPLIDAQIDIEKSVPVGGAGLIVNQAPGVITRNIVRGTWKNTEGVTVPTATGSFFQATNTNAFFYGYGLLKDASVVDYCSTAGSLAAISVPGGQSVTLN</sequence>
<comment type="subcellular location">
    <subcellularLocation>
        <location evidence="1">Virion</location>
    </subcellularLocation>
</comment>
<dbReference type="Gene3D" id="2.160.20.10">
    <property type="entry name" value="Single-stranded right-handed beta-helix, Pectin lyase-like"/>
    <property type="match status" value="1"/>
</dbReference>